<dbReference type="Proteomes" id="UP000660021">
    <property type="component" value="Unassembled WGS sequence"/>
</dbReference>
<keyword evidence="3" id="KW-0238">DNA-binding</keyword>
<proteinExistence type="inferred from homology"/>
<accession>A0ABR7HPF5</accession>
<evidence type="ECO:0000256" key="3">
    <source>
        <dbReference type="ARBA" id="ARBA00023125"/>
    </source>
</evidence>
<comment type="similarity">
    <text evidence="1">Belongs to the BlaI transcriptional regulatory family.</text>
</comment>
<dbReference type="RefSeq" id="WP_186962798.1">
    <property type="nucleotide sequence ID" value="NZ_JACOPR010000001.1"/>
</dbReference>
<sequence length="126" mass="14348">MGQESRLRLSESEWRVMEVLWEGPATLMELVRALHERAGWAKSTVTTMVRRMEEKGFIRHTEGGRTKTFYPAVEREAAAAAETESLLERAYHGSVGLLVSSLVRRERLSRAEIDALYALLEEQKEG</sequence>
<dbReference type="InterPro" id="IPR036390">
    <property type="entry name" value="WH_DNA-bd_sf"/>
</dbReference>
<dbReference type="EMBL" id="JACOPR010000001">
    <property type="protein sequence ID" value="MBC5729398.1"/>
    <property type="molecule type" value="Genomic_DNA"/>
</dbReference>
<keyword evidence="6" id="KW-1185">Reference proteome</keyword>
<dbReference type="Gene3D" id="1.10.4040.10">
    <property type="entry name" value="Penicillinase repressor domain"/>
    <property type="match status" value="1"/>
</dbReference>
<dbReference type="Pfam" id="PF03965">
    <property type="entry name" value="Penicillinase_R"/>
    <property type="match status" value="1"/>
</dbReference>
<organism evidence="5 6">
    <name type="scientific">Pseudoflavonifractor hominis</name>
    <dbReference type="NCBI Taxonomy" id="2763059"/>
    <lineage>
        <taxon>Bacteria</taxon>
        <taxon>Bacillati</taxon>
        <taxon>Bacillota</taxon>
        <taxon>Clostridia</taxon>
        <taxon>Eubacteriales</taxon>
        <taxon>Oscillospiraceae</taxon>
        <taxon>Pseudoflavonifractor</taxon>
    </lineage>
</organism>
<dbReference type="SUPFAM" id="SSF46785">
    <property type="entry name" value="Winged helix' DNA-binding domain"/>
    <property type="match status" value="1"/>
</dbReference>
<name>A0ABR7HPF5_9FIRM</name>
<dbReference type="PIRSF" id="PIRSF019455">
    <property type="entry name" value="CopR_AtkY"/>
    <property type="match status" value="1"/>
</dbReference>
<evidence type="ECO:0000256" key="2">
    <source>
        <dbReference type="ARBA" id="ARBA00023015"/>
    </source>
</evidence>
<reference evidence="5 6" key="1">
    <citation type="submission" date="2020-08" db="EMBL/GenBank/DDBJ databases">
        <title>Genome public.</title>
        <authorList>
            <person name="Liu C."/>
            <person name="Sun Q."/>
        </authorList>
    </citation>
    <scope>NUCLEOTIDE SEQUENCE [LARGE SCALE GENOMIC DNA]</scope>
    <source>
        <strain evidence="5 6">New-38</strain>
    </source>
</reference>
<gene>
    <name evidence="5" type="ORF">H8S34_00925</name>
</gene>
<dbReference type="InterPro" id="IPR005650">
    <property type="entry name" value="BlaI_family"/>
</dbReference>
<evidence type="ECO:0000313" key="6">
    <source>
        <dbReference type="Proteomes" id="UP000660021"/>
    </source>
</evidence>
<comment type="caution">
    <text evidence="5">The sequence shown here is derived from an EMBL/GenBank/DDBJ whole genome shotgun (WGS) entry which is preliminary data.</text>
</comment>
<dbReference type="Gene3D" id="1.10.10.10">
    <property type="entry name" value="Winged helix-like DNA-binding domain superfamily/Winged helix DNA-binding domain"/>
    <property type="match status" value="1"/>
</dbReference>
<keyword evidence="4" id="KW-0804">Transcription</keyword>
<evidence type="ECO:0000256" key="4">
    <source>
        <dbReference type="ARBA" id="ARBA00023163"/>
    </source>
</evidence>
<evidence type="ECO:0000313" key="5">
    <source>
        <dbReference type="EMBL" id="MBC5729398.1"/>
    </source>
</evidence>
<keyword evidence="2" id="KW-0805">Transcription regulation</keyword>
<evidence type="ECO:0000256" key="1">
    <source>
        <dbReference type="ARBA" id="ARBA00011046"/>
    </source>
</evidence>
<dbReference type="InterPro" id="IPR036388">
    <property type="entry name" value="WH-like_DNA-bd_sf"/>
</dbReference>
<protein>
    <submittedName>
        <fullName evidence="5">BlaI/MecI/CopY family transcriptional regulator</fullName>
    </submittedName>
</protein>